<dbReference type="GO" id="GO:0016491">
    <property type="term" value="F:oxidoreductase activity"/>
    <property type="evidence" value="ECO:0007669"/>
    <property type="project" value="UniProtKB-KW"/>
</dbReference>
<sequence>MKLALSGKRALVTGGTRGIGRTTSLALARAGAQVVACYRGDHDAAATLRTCTGWDPRQHHTLQADLTTDAGRSAAIEECRSRLSGIDVLVNNLGSYETGSFASLSESVVQETVHVNLLTHYLVTKAALPLFSAGTSVVNVGAGMAMRGRTAHAHFTAAKAGLLGFTRSLAKELGPKNVRVNNVAPGVVQTERQLDLPDGTRSALLQAIPLRRFCQAEEVTGVIMFLASDLSSFITGSTINVDGGI</sequence>
<keyword evidence="2" id="KW-0560">Oxidoreductase</keyword>
<dbReference type="AlphaFoldDB" id="A0A2N3WJB9"/>
<dbReference type="SUPFAM" id="SSF51735">
    <property type="entry name" value="NAD(P)-binding Rossmann-fold domains"/>
    <property type="match status" value="1"/>
</dbReference>
<evidence type="ECO:0000313" key="3">
    <source>
        <dbReference type="EMBL" id="PKV93965.1"/>
    </source>
</evidence>
<comment type="similarity">
    <text evidence="1">Belongs to the short-chain dehydrogenases/reductases (SDR) family.</text>
</comment>
<proteinExistence type="inferred from homology"/>
<reference evidence="3 4" key="1">
    <citation type="submission" date="2017-12" db="EMBL/GenBank/DDBJ databases">
        <title>Sequencing the genomes of 1000 Actinobacteria strains.</title>
        <authorList>
            <person name="Klenk H.-P."/>
        </authorList>
    </citation>
    <scope>NUCLEOTIDE SEQUENCE [LARGE SCALE GENOMIC DNA]</scope>
    <source>
        <strain evidence="3 4">DSM 45165</strain>
    </source>
</reference>
<evidence type="ECO:0000256" key="2">
    <source>
        <dbReference type="ARBA" id="ARBA00023002"/>
    </source>
</evidence>
<dbReference type="EMBL" id="PJMY01000003">
    <property type="protein sequence ID" value="PKV93965.1"/>
    <property type="molecule type" value="Genomic_DNA"/>
</dbReference>
<comment type="caution">
    <text evidence="3">The sequence shown here is derived from an EMBL/GenBank/DDBJ whole genome shotgun (WGS) entry which is preliminary data.</text>
</comment>
<dbReference type="PANTHER" id="PTHR43639">
    <property type="entry name" value="OXIDOREDUCTASE, SHORT-CHAIN DEHYDROGENASE/REDUCTASE FAMILY (AFU_ORTHOLOGUE AFUA_5G02870)"/>
    <property type="match status" value="1"/>
</dbReference>
<keyword evidence="4" id="KW-1185">Reference proteome</keyword>
<dbReference type="CDD" id="cd05233">
    <property type="entry name" value="SDR_c"/>
    <property type="match status" value="1"/>
</dbReference>
<dbReference type="InterPro" id="IPR036291">
    <property type="entry name" value="NAD(P)-bd_dom_sf"/>
</dbReference>
<dbReference type="Proteomes" id="UP000233750">
    <property type="component" value="Unassembled WGS sequence"/>
</dbReference>
<dbReference type="FunFam" id="3.40.50.720:FF:000084">
    <property type="entry name" value="Short-chain dehydrogenase reductase"/>
    <property type="match status" value="1"/>
</dbReference>
<dbReference type="PRINTS" id="PR00080">
    <property type="entry name" value="SDRFAMILY"/>
</dbReference>
<dbReference type="InterPro" id="IPR002347">
    <property type="entry name" value="SDR_fam"/>
</dbReference>
<dbReference type="PANTHER" id="PTHR43639:SF1">
    <property type="entry name" value="SHORT-CHAIN DEHYDROGENASE_REDUCTASE FAMILY PROTEIN"/>
    <property type="match status" value="1"/>
</dbReference>
<protein>
    <submittedName>
        <fullName evidence="3">3-oxoacyl-[acyl-carrier protein] reductase</fullName>
    </submittedName>
</protein>
<accession>A0A2N3WJB9</accession>
<dbReference type="Pfam" id="PF13561">
    <property type="entry name" value="adh_short_C2"/>
    <property type="match status" value="1"/>
</dbReference>
<dbReference type="PRINTS" id="PR00081">
    <property type="entry name" value="GDHRDH"/>
</dbReference>
<evidence type="ECO:0000256" key="1">
    <source>
        <dbReference type="ARBA" id="ARBA00006484"/>
    </source>
</evidence>
<evidence type="ECO:0000313" key="4">
    <source>
        <dbReference type="Proteomes" id="UP000233750"/>
    </source>
</evidence>
<organism evidence="3 4">
    <name type="scientific">Amycolatopsis echigonensis</name>
    <dbReference type="NCBI Taxonomy" id="2576905"/>
    <lineage>
        <taxon>Bacteria</taxon>
        <taxon>Bacillati</taxon>
        <taxon>Actinomycetota</taxon>
        <taxon>Actinomycetes</taxon>
        <taxon>Pseudonocardiales</taxon>
        <taxon>Pseudonocardiaceae</taxon>
        <taxon>Amycolatopsis</taxon>
    </lineage>
</organism>
<gene>
    <name evidence="3" type="ORF">ATK30_4827</name>
</gene>
<dbReference type="Gene3D" id="3.40.50.720">
    <property type="entry name" value="NAD(P)-binding Rossmann-like Domain"/>
    <property type="match status" value="1"/>
</dbReference>
<name>A0A2N3WJB9_9PSEU</name>